<accession>A0A1I1GEP3</accession>
<name>A0A1I1GEP3_9SPHI</name>
<reference evidence="7 8" key="1">
    <citation type="submission" date="2016-10" db="EMBL/GenBank/DDBJ databases">
        <authorList>
            <person name="de Groot N.N."/>
        </authorList>
    </citation>
    <scope>NUCLEOTIDE SEQUENCE [LARGE SCALE GENOMIC DNA]</scope>
    <source>
        <strain evidence="7 8">DSM 22900</strain>
    </source>
</reference>
<dbReference type="Gene3D" id="1.10.439.10">
    <property type="entry name" value="Penicillin Amidohydrolase, domain 1"/>
    <property type="match status" value="1"/>
</dbReference>
<dbReference type="InterPro" id="IPR043146">
    <property type="entry name" value="Penicillin_amidase_N_B-knob"/>
</dbReference>
<dbReference type="Pfam" id="PF01804">
    <property type="entry name" value="Penicil_amidase"/>
    <property type="match status" value="1"/>
</dbReference>
<sequence>MRKHLHGFLLLLFCLPGAWQQGQAQHMATKPDPSPILQAIMHQYQAVGLAVAVVKDGNIIYNQSFGWKDADKRLPLSNDDVFRIASISKSFSATAIMQLVEAGKLTLDDDVSELIGFTVRNPRYPDAVITLRMLLSHTSSLNDSQTYHSLDVVNPAANPDWQKCYSRYRPGERYRYCNLNYNMVGTIIERVSGERFDRYIKRHILDPLGLYGGYCIDSLDARRFANIYRYNAKEGRFSHSEAAYARQSDELERYVMGYSAPIFSPTGGMKISARDLARYMIMHMNLGHVGQTEIMTRASSEAMQRPVAADIPYGYAIRTTDELIKGKTLKGHTGSAHGLYSTMFFDPEENFGIVAMTNGCRHETINGFDALLWSTVNCLYTHFIGENNDLADQVVVRRTSYGIPHIKADNLRAAGYAMGFVQLEDYGRRVVNGLVRARGEWGRYHQAKAEEQDGQIDRDAANKLKYSRAATTYHRLGADTRDVLEGFAAGVNRYIELHPDEFPSWVKPDFTGYDVHALGIGSYSESTVKAFIRAHRRKQDTANIHSGAGEHSVWANLAVVAPDPHPDEGSNTWAFAPSRTTGGNAILMRNPHLSWDAGYYEAHVEVPGKLNFYGDFRIGGPLGIICGFNADLGWSTTNNAPDTDEIYAVHVDPEDPNRYLLDGESHILEEKSVAVTVKSGTALDTATRKFHYTSFGPVIYRDDKHIYVMKAAGDGEYRTGEQFLRLMLARNLEEWKEAMRIHSKTTSNFTYADRDGNIFYVWNAMVPALPLPSGGDTTAVLVTASNQVWNALIPWDDLPQLHNPETGYLHNENDPFHFTNLEEPFDAADFPEHFPEPRLRLRSQRGVQLVMGNDKRSLEDIIVQKHDARLLLADRVTTDLIAAVRRTKPKGDIAKAIKLIAKWDHTANHDSRGGVLFETWWDRYVTLVNGGKQVASTPASAGYPAPADSLFSTPWSPENPITTPYGLASPQKAAEAFEWAVEQCKTRYGAWNLPWGDVYRARIGDNEIPISGAPGELGCFRVLWFRPHETDKTKREVRGGDGWVLAVEFGETPRAMSVLAYGQSNKSGSPHASDQLELFARGELKPVAFTEAEIQAQLLRTYRPGKDFL</sequence>
<dbReference type="Proteomes" id="UP000199577">
    <property type="component" value="Unassembled WGS sequence"/>
</dbReference>
<feature type="signal peptide" evidence="5">
    <location>
        <begin position="1"/>
        <end position="24"/>
    </location>
</feature>
<dbReference type="GO" id="GO:0016811">
    <property type="term" value="F:hydrolase activity, acting on carbon-nitrogen (but not peptide) bonds, in linear amides"/>
    <property type="evidence" value="ECO:0007669"/>
    <property type="project" value="InterPro"/>
</dbReference>
<evidence type="ECO:0000256" key="5">
    <source>
        <dbReference type="SAM" id="SignalP"/>
    </source>
</evidence>
<dbReference type="InterPro" id="IPR043147">
    <property type="entry name" value="Penicillin_amidase_A-knob"/>
</dbReference>
<keyword evidence="2 5" id="KW-0732">Signal</keyword>
<gene>
    <name evidence="7" type="ORF">SAMN05421747_104160</name>
</gene>
<evidence type="ECO:0000313" key="7">
    <source>
        <dbReference type="EMBL" id="SFC10219.1"/>
    </source>
</evidence>
<keyword evidence="4" id="KW-0865">Zymogen</keyword>
<evidence type="ECO:0000256" key="1">
    <source>
        <dbReference type="ARBA" id="ARBA00006586"/>
    </source>
</evidence>
<dbReference type="Gene3D" id="3.60.20.10">
    <property type="entry name" value="Glutamine Phosphoribosylpyrophosphate, subunit 1, domain 1"/>
    <property type="match status" value="1"/>
</dbReference>
<keyword evidence="3" id="KW-0378">Hydrolase</keyword>
<organism evidence="7 8">
    <name type="scientific">Parapedobacter composti</name>
    <dbReference type="NCBI Taxonomy" id="623281"/>
    <lineage>
        <taxon>Bacteria</taxon>
        <taxon>Pseudomonadati</taxon>
        <taxon>Bacteroidota</taxon>
        <taxon>Sphingobacteriia</taxon>
        <taxon>Sphingobacteriales</taxon>
        <taxon>Sphingobacteriaceae</taxon>
        <taxon>Parapedobacter</taxon>
    </lineage>
</organism>
<dbReference type="STRING" id="623281.SAMN05421747_104160"/>
<dbReference type="RefSeq" id="WP_170845652.1">
    <property type="nucleotide sequence ID" value="NZ_FOLL01000004.1"/>
</dbReference>
<dbReference type="InterPro" id="IPR012338">
    <property type="entry name" value="Beta-lactam/transpept-like"/>
</dbReference>
<dbReference type="Pfam" id="PF00144">
    <property type="entry name" value="Beta-lactamase"/>
    <property type="match status" value="1"/>
</dbReference>
<proteinExistence type="inferred from homology"/>
<dbReference type="Gene3D" id="3.40.710.10">
    <property type="entry name" value="DD-peptidase/beta-lactamase superfamily"/>
    <property type="match status" value="1"/>
</dbReference>
<dbReference type="InterPro" id="IPR023343">
    <property type="entry name" value="Penicillin_amidase_dom1"/>
</dbReference>
<dbReference type="GO" id="GO:0017000">
    <property type="term" value="P:antibiotic biosynthetic process"/>
    <property type="evidence" value="ECO:0007669"/>
    <property type="project" value="InterPro"/>
</dbReference>
<evidence type="ECO:0000256" key="4">
    <source>
        <dbReference type="ARBA" id="ARBA00023145"/>
    </source>
</evidence>
<dbReference type="AlphaFoldDB" id="A0A1I1GEP3"/>
<dbReference type="SUPFAM" id="SSF56601">
    <property type="entry name" value="beta-lactamase/transpeptidase-like"/>
    <property type="match status" value="1"/>
</dbReference>
<evidence type="ECO:0000256" key="3">
    <source>
        <dbReference type="ARBA" id="ARBA00022801"/>
    </source>
</evidence>
<dbReference type="Gene3D" id="2.30.120.10">
    <property type="match status" value="1"/>
</dbReference>
<protein>
    <submittedName>
        <fullName evidence="7">Acyl-homoserine lactone (AHL) acylase PvdQ</fullName>
    </submittedName>
</protein>
<dbReference type="PANTHER" id="PTHR34218">
    <property type="entry name" value="PEPTIDASE S45 PENICILLIN AMIDASE"/>
    <property type="match status" value="1"/>
</dbReference>
<dbReference type="InterPro" id="IPR001466">
    <property type="entry name" value="Beta-lactam-related"/>
</dbReference>
<dbReference type="InterPro" id="IPR002692">
    <property type="entry name" value="S45"/>
</dbReference>
<keyword evidence="8" id="KW-1185">Reference proteome</keyword>
<evidence type="ECO:0000313" key="8">
    <source>
        <dbReference type="Proteomes" id="UP000199577"/>
    </source>
</evidence>
<dbReference type="Gene3D" id="1.10.1400.10">
    <property type="match status" value="1"/>
</dbReference>
<dbReference type="EMBL" id="FOLL01000004">
    <property type="protein sequence ID" value="SFC10219.1"/>
    <property type="molecule type" value="Genomic_DNA"/>
</dbReference>
<evidence type="ECO:0000256" key="2">
    <source>
        <dbReference type="ARBA" id="ARBA00022729"/>
    </source>
</evidence>
<comment type="similarity">
    <text evidence="1">Belongs to the peptidase S45 family.</text>
</comment>
<dbReference type="InterPro" id="IPR029055">
    <property type="entry name" value="Ntn_hydrolases_N"/>
</dbReference>
<feature type="chain" id="PRO_5011537731" evidence="5">
    <location>
        <begin position="25"/>
        <end position="1109"/>
    </location>
</feature>
<dbReference type="SUPFAM" id="SSF56235">
    <property type="entry name" value="N-terminal nucleophile aminohydrolases (Ntn hydrolases)"/>
    <property type="match status" value="1"/>
</dbReference>
<feature type="domain" description="Beta-lactamase-related" evidence="6">
    <location>
        <begin position="37"/>
        <end position="359"/>
    </location>
</feature>
<evidence type="ECO:0000259" key="6">
    <source>
        <dbReference type="Pfam" id="PF00144"/>
    </source>
</evidence>
<dbReference type="PANTHER" id="PTHR34218:SF3">
    <property type="entry name" value="ACYL-HOMOSERINE LACTONE ACYLASE PVDQ"/>
    <property type="match status" value="1"/>
</dbReference>